<sequence length="194" mass="20847">MFIPSWYCTRQIFLLSAVTLGTAFLAGCGDPAPGEGMKTPMMQGPSPEVVGAQEAVNSPDIPAIDPQTMEQAEIEKVLGDVSYCTYLYTAESPPILAISNAAQSEGYRAVTKIHGRLVELSSDQKPGYENLKEGLVFTAEGLEMRVVSDGEGQPASAKPGELVTAELHFSLEQGLNIGYLGWYECKAEQSRAKP</sequence>
<gene>
    <name evidence="1" type="ORF">LCGC14_0393620</name>
</gene>
<proteinExistence type="predicted"/>
<organism evidence="1">
    <name type="scientific">marine sediment metagenome</name>
    <dbReference type="NCBI Taxonomy" id="412755"/>
    <lineage>
        <taxon>unclassified sequences</taxon>
        <taxon>metagenomes</taxon>
        <taxon>ecological metagenomes</taxon>
    </lineage>
</organism>
<comment type="caution">
    <text evidence="1">The sequence shown here is derived from an EMBL/GenBank/DDBJ whole genome shotgun (WGS) entry which is preliminary data.</text>
</comment>
<dbReference type="AlphaFoldDB" id="A0A0F9SYW6"/>
<protein>
    <submittedName>
        <fullName evidence="1">Uncharacterized protein</fullName>
    </submittedName>
</protein>
<accession>A0A0F9SYW6</accession>
<dbReference type="EMBL" id="LAZR01000331">
    <property type="protein sequence ID" value="KKN74150.1"/>
    <property type="molecule type" value="Genomic_DNA"/>
</dbReference>
<reference evidence="1" key="1">
    <citation type="journal article" date="2015" name="Nature">
        <title>Complex archaea that bridge the gap between prokaryotes and eukaryotes.</title>
        <authorList>
            <person name="Spang A."/>
            <person name="Saw J.H."/>
            <person name="Jorgensen S.L."/>
            <person name="Zaremba-Niedzwiedzka K."/>
            <person name="Martijn J."/>
            <person name="Lind A.E."/>
            <person name="van Eijk R."/>
            <person name="Schleper C."/>
            <person name="Guy L."/>
            <person name="Ettema T.J."/>
        </authorList>
    </citation>
    <scope>NUCLEOTIDE SEQUENCE</scope>
</reference>
<evidence type="ECO:0000313" key="1">
    <source>
        <dbReference type="EMBL" id="KKN74150.1"/>
    </source>
</evidence>
<name>A0A0F9SYW6_9ZZZZ</name>